<keyword evidence="9" id="KW-1185">Reference proteome</keyword>
<dbReference type="EMBL" id="JAHESD010000049">
    <property type="protein sequence ID" value="MBT1705221.1"/>
    <property type="molecule type" value="Genomic_DNA"/>
</dbReference>
<evidence type="ECO:0000313" key="9">
    <source>
        <dbReference type="Proteomes" id="UP000772618"/>
    </source>
</evidence>
<evidence type="ECO:0000259" key="6">
    <source>
        <dbReference type="Pfam" id="PF07980"/>
    </source>
</evidence>
<dbReference type="Pfam" id="PF14322">
    <property type="entry name" value="SusD-like_3"/>
    <property type="match status" value="1"/>
</dbReference>
<proteinExistence type="inferred from homology"/>
<feature type="domain" description="RagB/SusD" evidence="6">
    <location>
        <begin position="341"/>
        <end position="463"/>
    </location>
</feature>
<dbReference type="InterPro" id="IPR033985">
    <property type="entry name" value="SusD-like_N"/>
</dbReference>
<gene>
    <name evidence="8" type="ORF">KK060_18150</name>
</gene>
<evidence type="ECO:0000256" key="3">
    <source>
        <dbReference type="ARBA" id="ARBA00022729"/>
    </source>
</evidence>
<dbReference type="Pfam" id="PF07980">
    <property type="entry name" value="SusD_RagB"/>
    <property type="match status" value="1"/>
</dbReference>
<dbReference type="CDD" id="cd08977">
    <property type="entry name" value="SusD"/>
    <property type="match status" value="1"/>
</dbReference>
<evidence type="ECO:0000313" key="8">
    <source>
        <dbReference type="EMBL" id="MBT1705221.1"/>
    </source>
</evidence>
<sequence length="465" mass="52213">MNTYKIFFLFACIVLLQVRCADELKIEPQTDVTEEVALDNEEAVQSLLVGAYDLLGDDDVYGGWIQMTSDLLGTNNDINWGGTFTDPDDLWLKVTTSANGQVEVTWTETYEVINVANTILANLGVVADDERARIEGEAKFIRGMLYFELIRLFGKDWTDGDPTTNLGVPLKLTPTNLVYAPEENFIGRSTVAQVYAQAISDLTAAEELLPEENGFFATTWAAKAVLARVYLQQQNYKEASLKASEVIESGNYALVDRVDRAFNQAFNSSEDVFSIQITNQDGENAFQTFYASRDFNGRRDIRVRGNYVNLFEQNDDRLKLLLYEDGTSGRILSGKYKDQFANVSVIRLAEMYLIRAEGNLMSGEQTGPNTPSEDLQVIRSRAHASDAPANPTITDIYLERKRELGFEGHFLHDVHRSKTNITQNANNTENGYFEWNHNMLVLPIPQREVDANPSLQGQQNPGYGI</sequence>
<dbReference type="InterPro" id="IPR012944">
    <property type="entry name" value="SusD_RagB_dom"/>
</dbReference>
<evidence type="ECO:0000256" key="2">
    <source>
        <dbReference type="ARBA" id="ARBA00006275"/>
    </source>
</evidence>
<dbReference type="Proteomes" id="UP000772618">
    <property type="component" value="Unassembled WGS sequence"/>
</dbReference>
<protein>
    <submittedName>
        <fullName evidence="8">RagB/SusD family nutrient uptake outer membrane protein</fullName>
    </submittedName>
</protein>
<dbReference type="SUPFAM" id="SSF48452">
    <property type="entry name" value="TPR-like"/>
    <property type="match status" value="1"/>
</dbReference>
<keyword evidence="3" id="KW-0732">Signal</keyword>
<dbReference type="Gene3D" id="1.25.40.390">
    <property type="match status" value="1"/>
</dbReference>
<dbReference type="RefSeq" id="WP_254155174.1">
    <property type="nucleotide sequence ID" value="NZ_JAHESD010000049.1"/>
</dbReference>
<keyword evidence="5" id="KW-0998">Cell outer membrane</keyword>
<evidence type="ECO:0000256" key="1">
    <source>
        <dbReference type="ARBA" id="ARBA00004442"/>
    </source>
</evidence>
<organism evidence="8 9">
    <name type="scientific">Chryseosolibacter indicus</name>
    <dbReference type="NCBI Taxonomy" id="2782351"/>
    <lineage>
        <taxon>Bacteria</taxon>
        <taxon>Pseudomonadati</taxon>
        <taxon>Bacteroidota</taxon>
        <taxon>Cytophagia</taxon>
        <taxon>Cytophagales</taxon>
        <taxon>Chryseotaleaceae</taxon>
        <taxon>Chryseosolibacter</taxon>
    </lineage>
</organism>
<evidence type="ECO:0000259" key="7">
    <source>
        <dbReference type="Pfam" id="PF14322"/>
    </source>
</evidence>
<comment type="similarity">
    <text evidence="2">Belongs to the SusD family.</text>
</comment>
<evidence type="ECO:0000256" key="5">
    <source>
        <dbReference type="ARBA" id="ARBA00023237"/>
    </source>
</evidence>
<comment type="subcellular location">
    <subcellularLocation>
        <location evidence="1">Cell outer membrane</location>
    </subcellularLocation>
</comment>
<feature type="domain" description="SusD-like N-terminal" evidence="7">
    <location>
        <begin position="29"/>
        <end position="231"/>
    </location>
</feature>
<comment type="caution">
    <text evidence="8">The sequence shown here is derived from an EMBL/GenBank/DDBJ whole genome shotgun (WGS) entry which is preliminary data.</text>
</comment>
<reference evidence="8 9" key="1">
    <citation type="submission" date="2021-05" db="EMBL/GenBank/DDBJ databases">
        <title>A Polyphasic approach of four new species of the genus Ohtaekwangia: Ohtaekwangia histidinii sp. nov., Ohtaekwangia cretensis sp. nov., Ohtaekwangia indiensis sp. nov., Ohtaekwangia reichenbachii sp. nov. from diverse environment.</title>
        <authorList>
            <person name="Octaviana S."/>
        </authorList>
    </citation>
    <scope>NUCLEOTIDE SEQUENCE [LARGE SCALE GENOMIC DNA]</scope>
    <source>
        <strain evidence="8 9">PWU20</strain>
    </source>
</reference>
<name>A0ABS5VVH2_9BACT</name>
<evidence type="ECO:0000256" key="4">
    <source>
        <dbReference type="ARBA" id="ARBA00023136"/>
    </source>
</evidence>
<dbReference type="InterPro" id="IPR011990">
    <property type="entry name" value="TPR-like_helical_dom_sf"/>
</dbReference>
<keyword evidence="4" id="KW-0472">Membrane</keyword>
<accession>A0ABS5VVH2</accession>